<name>A0A9B0TG66_CHRAS</name>
<dbReference type="InterPro" id="IPR003309">
    <property type="entry name" value="SCAN_dom"/>
</dbReference>
<dbReference type="SMART" id="SM00431">
    <property type="entry name" value="SCAN"/>
    <property type="match status" value="1"/>
</dbReference>
<dbReference type="CDD" id="cd07765">
    <property type="entry name" value="KRAB_A-box"/>
    <property type="match status" value="1"/>
</dbReference>
<keyword evidence="4 5" id="KW-0539">Nucleus</keyword>
<dbReference type="GO" id="GO:0006355">
    <property type="term" value="P:regulation of DNA-templated transcription"/>
    <property type="evidence" value="ECO:0007669"/>
    <property type="project" value="InterPro"/>
</dbReference>
<dbReference type="Gene3D" id="6.10.140.140">
    <property type="match status" value="1"/>
</dbReference>
<evidence type="ECO:0000313" key="9">
    <source>
        <dbReference type="Proteomes" id="UP000504623"/>
    </source>
</evidence>
<organism evidence="9 10">
    <name type="scientific">Chrysochloris asiatica</name>
    <name type="common">Cape golden mole</name>
    <dbReference type="NCBI Taxonomy" id="185453"/>
    <lineage>
        <taxon>Eukaryota</taxon>
        <taxon>Metazoa</taxon>
        <taxon>Chordata</taxon>
        <taxon>Craniata</taxon>
        <taxon>Vertebrata</taxon>
        <taxon>Euteleostomi</taxon>
        <taxon>Mammalia</taxon>
        <taxon>Eutheria</taxon>
        <taxon>Afrotheria</taxon>
        <taxon>Chrysochloridae</taxon>
        <taxon>Chrysochlorinae</taxon>
        <taxon>Chrysochloris</taxon>
    </lineage>
</organism>
<evidence type="ECO:0000259" key="8">
    <source>
        <dbReference type="PROSITE" id="PS50805"/>
    </source>
</evidence>
<dbReference type="PROSITE" id="PS50805">
    <property type="entry name" value="KRAB"/>
    <property type="match status" value="1"/>
</dbReference>
<dbReference type="OrthoDB" id="6077919at2759"/>
<dbReference type="GeneID" id="102822451"/>
<dbReference type="Pfam" id="PF02023">
    <property type="entry name" value="SCAN"/>
    <property type="match status" value="1"/>
</dbReference>
<gene>
    <name evidence="10" type="primary">LOC102822451</name>
</gene>
<keyword evidence="1" id="KW-0805">Transcription regulation</keyword>
<evidence type="ECO:0000256" key="5">
    <source>
        <dbReference type="PROSITE-ProRule" id="PRU00187"/>
    </source>
</evidence>
<feature type="compositionally biased region" description="Polar residues" evidence="6">
    <location>
        <begin position="168"/>
        <end position="178"/>
    </location>
</feature>
<dbReference type="InterPro" id="IPR036051">
    <property type="entry name" value="KRAB_dom_sf"/>
</dbReference>
<dbReference type="Gene3D" id="1.10.4020.10">
    <property type="entry name" value="DNA breaking-rejoining enzymes"/>
    <property type="match status" value="1"/>
</dbReference>
<dbReference type="Proteomes" id="UP000504623">
    <property type="component" value="Unplaced"/>
</dbReference>
<dbReference type="PANTHER" id="PTHR45935">
    <property type="entry name" value="PROTEIN ZBED8-RELATED"/>
    <property type="match status" value="1"/>
</dbReference>
<dbReference type="PROSITE" id="PS50804">
    <property type="entry name" value="SCAN_BOX"/>
    <property type="match status" value="1"/>
</dbReference>
<dbReference type="SMART" id="SM00349">
    <property type="entry name" value="KRAB"/>
    <property type="match status" value="1"/>
</dbReference>
<feature type="domain" description="SCAN box" evidence="7">
    <location>
        <begin position="42"/>
        <end position="121"/>
    </location>
</feature>
<dbReference type="RefSeq" id="XP_006863497.1">
    <property type="nucleotide sequence ID" value="XM_006863435.1"/>
</dbReference>
<evidence type="ECO:0000259" key="7">
    <source>
        <dbReference type="PROSITE" id="PS50804"/>
    </source>
</evidence>
<keyword evidence="2" id="KW-0238">DNA-binding</keyword>
<dbReference type="FunFam" id="1.10.4020.10:FF:000001">
    <property type="entry name" value="zinc finger protein 263 isoform X1"/>
    <property type="match status" value="1"/>
</dbReference>
<evidence type="ECO:0000256" key="6">
    <source>
        <dbReference type="SAM" id="MobiDB-lite"/>
    </source>
</evidence>
<dbReference type="PANTHER" id="PTHR45935:SF15">
    <property type="entry name" value="SCAN BOX DOMAIN-CONTAINING PROTEIN"/>
    <property type="match status" value="1"/>
</dbReference>
<dbReference type="SUPFAM" id="SSF47353">
    <property type="entry name" value="Retrovirus capsid dimerization domain-like"/>
    <property type="match status" value="1"/>
</dbReference>
<dbReference type="CDD" id="cd07936">
    <property type="entry name" value="SCAN"/>
    <property type="match status" value="1"/>
</dbReference>
<dbReference type="SUPFAM" id="SSF109640">
    <property type="entry name" value="KRAB domain (Kruppel-associated box)"/>
    <property type="match status" value="1"/>
</dbReference>
<feature type="domain" description="KRAB" evidence="8">
    <location>
        <begin position="213"/>
        <end position="284"/>
    </location>
</feature>
<accession>A0A9B0TG66</accession>
<dbReference type="GO" id="GO:0005634">
    <property type="term" value="C:nucleus"/>
    <property type="evidence" value="ECO:0007669"/>
    <property type="project" value="UniProtKB-SubCell"/>
</dbReference>
<evidence type="ECO:0000256" key="4">
    <source>
        <dbReference type="ARBA" id="ARBA00023242"/>
    </source>
</evidence>
<sequence>MMPVELGQALVLLPPLAKAEDRPFPGPDAAPQGELCAPETARQLFRQFRYQVRSGPHETLRQLRKLCFQWLQPELHTKEQILELLMLEQFLSILPGEIQMWVRKQCPGSGEEAVTLVESLKGDPRRLWQWISIHVLGEEILSEKVASPNCHVGEAEPHLEVESQALGLQNPASGSGEQVSRAVKEESDVEQEPVKAASQLLAQPEERLVGDQDCGGALLAAPSQEQWRHLDSTQKEHYWDLMLETYGKMVSGGISSPKADAAHSAEYGDELAGLHLRILSLSFTRELTLERHTFNAPPAKKPFCGVQTL</sequence>
<reference evidence="10" key="1">
    <citation type="submission" date="2025-08" db="UniProtKB">
        <authorList>
            <consortium name="RefSeq"/>
        </authorList>
    </citation>
    <scope>IDENTIFICATION</scope>
    <source>
        <tissue evidence="10">Spleen</tissue>
    </source>
</reference>
<evidence type="ECO:0000256" key="2">
    <source>
        <dbReference type="ARBA" id="ARBA00023125"/>
    </source>
</evidence>
<keyword evidence="3" id="KW-0804">Transcription</keyword>
<dbReference type="InterPro" id="IPR050916">
    <property type="entry name" value="SCAN-C2H2_zinc_finger"/>
</dbReference>
<dbReference type="InterPro" id="IPR038269">
    <property type="entry name" value="SCAN_sf"/>
</dbReference>
<keyword evidence="9" id="KW-1185">Reference proteome</keyword>
<dbReference type="Pfam" id="PF01352">
    <property type="entry name" value="KRAB"/>
    <property type="match status" value="1"/>
</dbReference>
<evidence type="ECO:0000256" key="3">
    <source>
        <dbReference type="ARBA" id="ARBA00023163"/>
    </source>
</evidence>
<evidence type="ECO:0000256" key="1">
    <source>
        <dbReference type="ARBA" id="ARBA00023015"/>
    </source>
</evidence>
<evidence type="ECO:0000313" key="10">
    <source>
        <dbReference type="RefSeq" id="XP_006863497.1"/>
    </source>
</evidence>
<feature type="region of interest" description="Disordered" evidence="6">
    <location>
        <begin position="168"/>
        <end position="195"/>
    </location>
</feature>
<dbReference type="AlphaFoldDB" id="A0A9B0TG66"/>
<comment type="subcellular location">
    <subcellularLocation>
        <location evidence="5">Nucleus</location>
    </subcellularLocation>
</comment>
<protein>
    <submittedName>
        <fullName evidence="10">Zinc finger protein 18-like</fullName>
    </submittedName>
</protein>
<proteinExistence type="predicted"/>
<dbReference type="GO" id="GO:0003677">
    <property type="term" value="F:DNA binding"/>
    <property type="evidence" value="ECO:0007669"/>
    <property type="project" value="UniProtKB-KW"/>
</dbReference>
<dbReference type="InterPro" id="IPR001909">
    <property type="entry name" value="KRAB"/>
</dbReference>